<protein>
    <recommendedName>
        <fullName evidence="5">EF-hand domain-containing protein</fullName>
    </recommendedName>
</protein>
<dbReference type="EMBL" id="MEVT01000005">
    <property type="protein sequence ID" value="OGC63610.1"/>
    <property type="molecule type" value="Genomic_DNA"/>
</dbReference>
<feature type="signal peptide" evidence="2">
    <location>
        <begin position="1"/>
        <end position="19"/>
    </location>
</feature>
<comment type="caution">
    <text evidence="3">The sequence shown here is derived from an EMBL/GenBank/DDBJ whole genome shotgun (WGS) entry which is preliminary data.</text>
</comment>
<feature type="region of interest" description="Disordered" evidence="1">
    <location>
        <begin position="113"/>
        <end position="140"/>
    </location>
</feature>
<feature type="compositionally biased region" description="Acidic residues" evidence="1">
    <location>
        <begin position="37"/>
        <end position="60"/>
    </location>
</feature>
<proteinExistence type="predicted"/>
<dbReference type="AlphaFoldDB" id="A0A1F4W2K9"/>
<gene>
    <name evidence="3" type="ORF">A2264_04560</name>
</gene>
<evidence type="ECO:0000256" key="1">
    <source>
        <dbReference type="SAM" id="MobiDB-lite"/>
    </source>
</evidence>
<accession>A0A1F4W2K9</accession>
<reference evidence="3 4" key="1">
    <citation type="journal article" date="2016" name="Nat. Commun.">
        <title>Thousands of microbial genomes shed light on interconnected biogeochemical processes in an aquifer system.</title>
        <authorList>
            <person name="Anantharaman K."/>
            <person name="Brown C.T."/>
            <person name="Hug L.A."/>
            <person name="Sharon I."/>
            <person name="Castelle C.J."/>
            <person name="Probst A.J."/>
            <person name="Thomas B.C."/>
            <person name="Singh A."/>
            <person name="Wilkins M.J."/>
            <person name="Karaoz U."/>
            <person name="Brodie E.L."/>
            <person name="Williams K.H."/>
            <person name="Hubbard S.S."/>
            <person name="Banfield J.F."/>
        </authorList>
    </citation>
    <scope>NUCLEOTIDE SEQUENCE [LARGE SCALE GENOMIC DNA]</scope>
</reference>
<evidence type="ECO:0008006" key="5">
    <source>
        <dbReference type="Google" id="ProtNLM"/>
    </source>
</evidence>
<keyword evidence="2" id="KW-0732">Signal</keyword>
<evidence type="ECO:0000313" key="4">
    <source>
        <dbReference type="Proteomes" id="UP000176614"/>
    </source>
</evidence>
<dbReference type="Proteomes" id="UP000176614">
    <property type="component" value="Unassembled WGS sequence"/>
</dbReference>
<evidence type="ECO:0000256" key="2">
    <source>
        <dbReference type="SAM" id="SignalP"/>
    </source>
</evidence>
<feature type="region of interest" description="Disordered" evidence="1">
    <location>
        <begin position="36"/>
        <end position="60"/>
    </location>
</feature>
<organism evidence="3 4">
    <name type="scientific">candidate division WWE3 bacterium RIFOXYA2_FULL_46_9</name>
    <dbReference type="NCBI Taxonomy" id="1802636"/>
    <lineage>
        <taxon>Bacteria</taxon>
        <taxon>Katanobacteria</taxon>
    </lineage>
</organism>
<sequence length="155" mass="17610">MKKYLLLLLLIVSSLVSNITIDNYSPNYTTIDKVYAEDDEEEDEDEDERERGEDDEDNEVEEWTEVVQLLQAEPDIPEQVVNYITVVDSGYDRDSDKDGLVDALDPNPSILEKELFTDDDGDSVPNALDQKPGEDDFSLVDFEDLNTNGILDNLE</sequence>
<feature type="chain" id="PRO_5009515052" description="EF-hand domain-containing protein" evidence="2">
    <location>
        <begin position="20"/>
        <end position="155"/>
    </location>
</feature>
<name>A0A1F4W2K9_UNCKA</name>
<evidence type="ECO:0000313" key="3">
    <source>
        <dbReference type="EMBL" id="OGC63610.1"/>
    </source>
</evidence>